<protein>
    <submittedName>
        <fullName evidence="2">Uncharacterized protein</fullName>
    </submittedName>
</protein>
<gene>
    <name evidence="2" type="ORF">OFUS_LOCUS13934</name>
</gene>
<dbReference type="AlphaFoldDB" id="A0A8J1Y3Y7"/>
<sequence length="226" mass="22786">GVLGIDDFLILLIETFWIQISFQCHSKYSISKLLRDRSKMNAIRIIALFALVAVSKASVPSKACQFDGEYLRDIFDNCFFFRCVGLSPIKFRCAPGTGVPSNYVDNGSGGSPCSQIIGTCGIQSATITPLPPTTAAPTTTTTAAPTTAAPATTTSTAAPATTSTAAPATTTTAAPATTTTAAPATTTTAAGTTAATTATAAPATTTTTAAPVTTTTTAAPATTTTT</sequence>
<evidence type="ECO:0000313" key="2">
    <source>
        <dbReference type="EMBL" id="CAH1788389.1"/>
    </source>
</evidence>
<feature type="non-terminal residue" evidence="2">
    <location>
        <position position="226"/>
    </location>
</feature>
<proteinExistence type="predicted"/>
<organism evidence="2 3">
    <name type="scientific">Owenia fusiformis</name>
    <name type="common">Polychaete worm</name>
    <dbReference type="NCBI Taxonomy" id="6347"/>
    <lineage>
        <taxon>Eukaryota</taxon>
        <taxon>Metazoa</taxon>
        <taxon>Spiralia</taxon>
        <taxon>Lophotrochozoa</taxon>
        <taxon>Annelida</taxon>
        <taxon>Polychaeta</taxon>
        <taxon>Sedentaria</taxon>
        <taxon>Canalipalpata</taxon>
        <taxon>Sabellida</taxon>
        <taxon>Oweniida</taxon>
        <taxon>Oweniidae</taxon>
        <taxon>Owenia</taxon>
    </lineage>
</organism>
<keyword evidence="3" id="KW-1185">Reference proteome</keyword>
<comment type="caution">
    <text evidence="2">The sequence shown here is derived from an EMBL/GenBank/DDBJ whole genome shotgun (WGS) entry which is preliminary data.</text>
</comment>
<feature type="region of interest" description="Disordered" evidence="1">
    <location>
        <begin position="131"/>
        <end position="226"/>
    </location>
</feature>
<dbReference type="Proteomes" id="UP000749559">
    <property type="component" value="Unassembled WGS sequence"/>
</dbReference>
<feature type="compositionally biased region" description="Low complexity" evidence="1">
    <location>
        <begin position="135"/>
        <end position="226"/>
    </location>
</feature>
<dbReference type="EMBL" id="CAIIXF020000007">
    <property type="protein sequence ID" value="CAH1788389.1"/>
    <property type="molecule type" value="Genomic_DNA"/>
</dbReference>
<accession>A0A8J1Y3Y7</accession>
<reference evidence="2" key="1">
    <citation type="submission" date="2022-03" db="EMBL/GenBank/DDBJ databases">
        <authorList>
            <person name="Martin C."/>
        </authorList>
    </citation>
    <scope>NUCLEOTIDE SEQUENCE</scope>
</reference>
<evidence type="ECO:0000256" key="1">
    <source>
        <dbReference type="SAM" id="MobiDB-lite"/>
    </source>
</evidence>
<evidence type="ECO:0000313" key="3">
    <source>
        <dbReference type="Proteomes" id="UP000749559"/>
    </source>
</evidence>
<name>A0A8J1Y3Y7_OWEFU</name>
<feature type="non-terminal residue" evidence="2">
    <location>
        <position position="1"/>
    </location>
</feature>